<proteinExistence type="inferred from homology"/>
<keyword evidence="8" id="KW-0732">Signal</keyword>
<evidence type="ECO:0000256" key="6">
    <source>
        <dbReference type="PIRSR" id="PIRSR000894-1"/>
    </source>
</evidence>
<feature type="chain" id="PRO_5009237251" description="acid phosphatase" evidence="8">
    <location>
        <begin position="17"/>
        <end position="466"/>
    </location>
</feature>
<feature type="signal peptide" evidence="8">
    <location>
        <begin position="1"/>
        <end position="16"/>
    </location>
</feature>
<evidence type="ECO:0000256" key="5">
    <source>
        <dbReference type="ARBA" id="ARBA00023180"/>
    </source>
</evidence>
<feature type="active site" description="Proton donor" evidence="6">
    <location>
        <position position="337"/>
    </location>
</feature>
<dbReference type="EMBL" id="LT598487">
    <property type="protein sequence ID" value="SCV99666.1"/>
    <property type="molecule type" value="Genomic_DNA"/>
</dbReference>
<keyword evidence="10" id="KW-1185">Reference proteome</keyword>
<evidence type="ECO:0000256" key="1">
    <source>
        <dbReference type="ARBA" id="ARBA00000032"/>
    </source>
</evidence>
<dbReference type="InterPro" id="IPR033379">
    <property type="entry name" value="Acid_Pase_AS"/>
</dbReference>
<dbReference type="PROSITE" id="PS00778">
    <property type="entry name" value="HIS_ACID_PHOSPHAT_2"/>
    <property type="match status" value="1"/>
</dbReference>
<dbReference type="InterPro" id="IPR029033">
    <property type="entry name" value="His_PPase_superfam"/>
</dbReference>
<feature type="disulfide bond" evidence="7">
    <location>
        <begin position="262"/>
        <end position="275"/>
    </location>
</feature>
<evidence type="ECO:0000256" key="8">
    <source>
        <dbReference type="SAM" id="SignalP"/>
    </source>
</evidence>
<feature type="disulfide bond" evidence="7">
    <location>
        <begin position="64"/>
        <end position="387"/>
    </location>
</feature>
<feature type="active site" description="Nucleophile" evidence="6">
    <location>
        <position position="75"/>
    </location>
</feature>
<dbReference type="AlphaFoldDB" id="A0A1G4M750"/>
<evidence type="ECO:0000313" key="9">
    <source>
        <dbReference type="EMBL" id="SCV99666.1"/>
    </source>
</evidence>
<dbReference type="OrthoDB" id="6509975at2759"/>
<evidence type="ECO:0000256" key="3">
    <source>
        <dbReference type="ARBA" id="ARBA00012646"/>
    </source>
</evidence>
<name>A0A1G4M750_LACFM</name>
<dbReference type="CDD" id="cd07061">
    <property type="entry name" value="HP_HAP_like"/>
    <property type="match status" value="1"/>
</dbReference>
<keyword evidence="4" id="KW-0378">Hydrolase</keyword>
<feature type="disulfide bond" evidence="7">
    <location>
        <begin position="407"/>
        <end position="415"/>
    </location>
</feature>
<reference evidence="9 10" key="1">
    <citation type="submission" date="2016-03" db="EMBL/GenBank/DDBJ databases">
        <authorList>
            <person name="Devillers H."/>
        </authorList>
    </citation>
    <scope>NUCLEOTIDE SEQUENCE [LARGE SCALE GENOMIC DNA]</scope>
    <source>
        <strain evidence="9">CBS 6772</strain>
    </source>
</reference>
<gene>
    <name evidence="9" type="ORF">LAFE_0A08218G</name>
</gene>
<evidence type="ECO:0000256" key="2">
    <source>
        <dbReference type="ARBA" id="ARBA00005375"/>
    </source>
</evidence>
<sequence length="466" mass="52276">MVALPFVLLAAALVEAAPTLPWKKDSDIDIIGTQEHLFPYLAGSAPHFSYPLSYGIPKEVPEQCTIKQVQLFARHGERYPTNGTGAKIAATYAKMANLTAANGSLAFLNNGYEFFIPNSDNFEELTTWENTLDPINPYLGEQDARLHAREFLNQYSDLLNDTTSFAMFTSNSKRVHDTAKFFADALGDKYNVSMQIIDENISSGANTLTPINSCTVYNESENAAVYANYSTAYLKDIATRLNNENKGLNLTTSDALNMFSWCAYEVNAKGYSEICEVFKPEELVYFSYYDDLTSYYMDGPGNSLGKTVGAVNFNASVELLKQSDSLDQKVWLSFTHDTNIVNYLAAVGLFDDGNKLPVSYVPIKNHLYHKSWMVPQGARVYTQLYECSNQTYVRYVVNDVVIPIEKCSSGPGFSCEFEDFITYANSRLNGTNYVSSCEIEKTSNQTELTFYWDYKTKNYNASLLLQ</sequence>
<keyword evidence="7" id="KW-1015">Disulfide bond</keyword>
<dbReference type="Pfam" id="PF00328">
    <property type="entry name" value="His_Phos_2"/>
    <property type="match status" value="1"/>
</dbReference>
<evidence type="ECO:0000256" key="4">
    <source>
        <dbReference type="ARBA" id="ARBA00022801"/>
    </source>
</evidence>
<comment type="catalytic activity">
    <reaction evidence="1">
        <text>a phosphate monoester + H2O = an alcohol + phosphate</text>
        <dbReference type="Rhea" id="RHEA:15017"/>
        <dbReference type="ChEBI" id="CHEBI:15377"/>
        <dbReference type="ChEBI" id="CHEBI:30879"/>
        <dbReference type="ChEBI" id="CHEBI:43474"/>
        <dbReference type="ChEBI" id="CHEBI:67140"/>
        <dbReference type="EC" id="3.1.3.2"/>
    </reaction>
</comment>
<evidence type="ECO:0000313" key="10">
    <source>
        <dbReference type="Proteomes" id="UP000190831"/>
    </source>
</evidence>
<dbReference type="InterPro" id="IPR000560">
    <property type="entry name" value="His_Pase_clade-2"/>
</dbReference>
<protein>
    <recommendedName>
        <fullName evidence="3">acid phosphatase</fullName>
        <ecNumber evidence="3">3.1.3.2</ecNumber>
    </recommendedName>
</protein>
<dbReference type="OMA" id="WCAFEVN"/>
<dbReference type="PIRSF" id="PIRSF000894">
    <property type="entry name" value="Acid_phosphatase"/>
    <property type="match status" value="1"/>
</dbReference>
<dbReference type="Proteomes" id="UP000190831">
    <property type="component" value="Chromosome A"/>
</dbReference>
<accession>A0A1G4M750</accession>
<comment type="similarity">
    <text evidence="2">Belongs to the histidine acid phosphatase family.</text>
</comment>
<dbReference type="SUPFAM" id="SSF53254">
    <property type="entry name" value="Phosphoglycerate mutase-like"/>
    <property type="match status" value="1"/>
</dbReference>
<keyword evidence="5" id="KW-0325">Glycoprotein</keyword>
<dbReference type="PANTHER" id="PTHR20963">
    <property type="entry name" value="MULTIPLE INOSITOL POLYPHOSPHATE PHOSPHATASE-RELATED"/>
    <property type="match status" value="1"/>
</dbReference>
<dbReference type="InterPro" id="IPR016274">
    <property type="entry name" value="Histidine_acid_Pase_euk"/>
</dbReference>
<evidence type="ECO:0000256" key="7">
    <source>
        <dbReference type="PIRSR" id="PIRSR000894-2"/>
    </source>
</evidence>
<dbReference type="GO" id="GO:0009277">
    <property type="term" value="C:fungal-type cell wall"/>
    <property type="evidence" value="ECO:0007669"/>
    <property type="project" value="TreeGrafter"/>
</dbReference>
<dbReference type="GO" id="GO:0003993">
    <property type="term" value="F:acid phosphatase activity"/>
    <property type="evidence" value="ECO:0007669"/>
    <property type="project" value="UniProtKB-EC"/>
</dbReference>
<dbReference type="PANTHER" id="PTHR20963:SF18">
    <property type="entry name" value="ACID PHOSPHATASE PHO11-RELATED"/>
    <property type="match status" value="1"/>
</dbReference>
<dbReference type="Gene3D" id="3.40.50.1240">
    <property type="entry name" value="Phosphoglycerate mutase-like"/>
    <property type="match status" value="1"/>
</dbReference>
<organism evidence="9 10">
    <name type="scientific">Lachancea fermentati</name>
    <name type="common">Zygosaccharomyces fermentati</name>
    <dbReference type="NCBI Taxonomy" id="4955"/>
    <lineage>
        <taxon>Eukaryota</taxon>
        <taxon>Fungi</taxon>
        <taxon>Dikarya</taxon>
        <taxon>Ascomycota</taxon>
        <taxon>Saccharomycotina</taxon>
        <taxon>Saccharomycetes</taxon>
        <taxon>Saccharomycetales</taxon>
        <taxon>Saccharomycetaceae</taxon>
        <taxon>Lachancea</taxon>
    </lineage>
</organism>
<dbReference type="EC" id="3.1.3.2" evidence="3"/>
<dbReference type="STRING" id="4955.A0A1G4M750"/>